<dbReference type="PANTHER" id="PTHR43432:SF5">
    <property type="entry name" value="ELP3_MIAA_NIFB-LIKE RADICAL SAM CORE DOMAIN-CONTAINING PROTEIN"/>
    <property type="match status" value="1"/>
</dbReference>
<reference evidence="5" key="1">
    <citation type="submission" date="2022-12" db="EMBL/GenBank/DDBJ databases">
        <title>Reclassification of two methanogenic archaea species isolated from the Kolyma lowland permafrost.</title>
        <authorList>
            <person name="Trubitsyn V.E."/>
            <person name="Rivkina E.M."/>
            <person name="Shcherbakova V.A."/>
        </authorList>
    </citation>
    <scope>NUCLEOTIDE SEQUENCE</scope>
    <source>
        <strain evidence="5">M2</strain>
        <strain evidence="6">MK4</strain>
    </source>
</reference>
<keyword evidence="2" id="KW-0408">Iron</keyword>
<accession>A0A9E4ZXJ6</accession>
<evidence type="ECO:0000256" key="2">
    <source>
        <dbReference type="ARBA" id="ARBA00023004"/>
    </source>
</evidence>
<dbReference type="GO" id="GO:0046872">
    <property type="term" value="F:metal ion binding"/>
    <property type="evidence" value="ECO:0007669"/>
    <property type="project" value="UniProtKB-KW"/>
</dbReference>
<evidence type="ECO:0000259" key="4">
    <source>
        <dbReference type="PROSITE" id="PS51918"/>
    </source>
</evidence>
<dbReference type="InterPro" id="IPR040086">
    <property type="entry name" value="MJ0683-like"/>
</dbReference>
<dbReference type="InterPro" id="IPR007197">
    <property type="entry name" value="rSAM"/>
</dbReference>
<name>A0A9E4ZXJ6_9EURY</name>
<organism evidence="5 7">
    <name type="scientific">Methanobacterium veterum</name>
    <dbReference type="NCBI Taxonomy" id="408577"/>
    <lineage>
        <taxon>Archaea</taxon>
        <taxon>Methanobacteriati</taxon>
        <taxon>Methanobacteriota</taxon>
        <taxon>Methanomada group</taxon>
        <taxon>Methanobacteria</taxon>
        <taxon>Methanobacteriales</taxon>
        <taxon>Methanobacteriaceae</taxon>
        <taxon>Methanobacterium</taxon>
    </lineage>
</organism>
<evidence type="ECO:0000313" key="7">
    <source>
        <dbReference type="Proteomes" id="UP001068021"/>
    </source>
</evidence>
<evidence type="ECO:0000256" key="1">
    <source>
        <dbReference type="ARBA" id="ARBA00022723"/>
    </source>
</evidence>
<keyword evidence="3" id="KW-0411">Iron-sulfur</keyword>
<keyword evidence="1" id="KW-0479">Metal-binding</keyword>
<dbReference type="GO" id="GO:0051536">
    <property type="term" value="F:iron-sulfur cluster binding"/>
    <property type="evidence" value="ECO:0007669"/>
    <property type="project" value="UniProtKB-KW"/>
</dbReference>
<sequence length="316" mass="36356">MIMDLYDFKKPENTGQKIEVQPQINKINVKSILNKHKKRDSWFLSDYTLNPYYGCSVNCLYCYIRGSHYGGNITHKTSAKANAPDILVKQLKKRAKNKEYGLIALATSSEAYPQIEEELKLTRSILQIINRFKFPVSILTKSTLVLRDMDILKRINENAILPPDLKPKLKGGAIISFSFSTPDEKLARIFEPNAPTPKERLETMKKFKDEGFKVGVCYMPVLPFLSDSDKQIEKMVVLAKNYGADSILTAGLTLFGEETNDCKTVYYKIIEKNFPEILEKTKRLFGDNFYPTSKYQKDLAERANKICKKYEIKNRF</sequence>
<dbReference type="SFLD" id="SFLDG01084">
    <property type="entry name" value="Uncharacterised_Radical_SAM_Su"/>
    <property type="match status" value="1"/>
</dbReference>
<protein>
    <submittedName>
        <fullName evidence="5">Radical SAM protein</fullName>
    </submittedName>
</protein>
<dbReference type="InterPro" id="IPR058240">
    <property type="entry name" value="rSAM_sf"/>
</dbReference>
<dbReference type="Proteomes" id="UP001074446">
    <property type="component" value="Unassembled WGS sequence"/>
</dbReference>
<dbReference type="CDD" id="cd01335">
    <property type="entry name" value="Radical_SAM"/>
    <property type="match status" value="1"/>
</dbReference>
<dbReference type="EMBL" id="JAPVES010000030">
    <property type="protein sequence ID" value="MCZ3372834.1"/>
    <property type="molecule type" value="Genomic_DNA"/>
</dbReference>
<dbReference type="AlphaFoldDB" id="A0A9E4ZXJ6"/>
<dbReference type="PANTHER" id="PTHR43432">
    <property type="entry name" value="SLR0285 PROTEIN"/>
    <property type="match status" value="1"/>
</dbReference>
<gene>
    <name evidence="6" type="ORF">O3H35_09310</name>
    <name evidence="5" type="ORF">O3H54_04190</name>
</gene>
<dbReference type="SUPFAM" id="SSF102114">
    <property type="entry name" value="Radical SAM enzymes"/>
    <property type="match status" value="1"/>
</dbReference>
<evidence type="ECO:0000313" key="6">
    <source>
        <dbReference type="EMBL" id="MCZ3372834.1"/>
    </source>
</evidence>
<comment type="caution">
    <text evidence="5">The sequence shown here is derived from an EMBL/GenBank/DDBJ whole genome shotgun (WGS) entry which is preliminary data.</text>
</comment>
<evidence type="ECO:0000313" key="5">
    <source>
        <dbReference type="EMBL" id="MCZ3365079.1"/>
    </source>
</evidence>
<dbReference type="Pfam" id="PF04055">
    <property type="entry name" value="Radical_SAM"/>
    <property type="match status" value="1"/>
</dbReference>
<dbReference type="SFLD" id="SFLDS00029">
    <property type="entry name" value="Radical_SAM"/>
    <property type="match status" value="1"/>
</dbReference>
<dbReference type="EMBL" id="JAPVER010000018">
    <property type="protein sequence ID" value="MCZ3365079.1"/>
    <property type="molecule type" value="Genomic_DNA"/>
</dbReference>
<dbReference type="RefSeq" id="WP_245611135.1">
    <property type="nucleotide sequence ID" value="NZ_JAPVER010000018.1"/>
</dbReference>
<keyword evidence="7" id="KW-1185">Reference proteome</keyword>
<evidence type="ECO:0000256" key="3">
    <source>
        <dbReference type="ARBA" id="ARBA00023014"/>
    </source>
</evidence>
<dbReference type="PROSITE" id="PS51918">
    <property type="entry name" value="RADICAL_SAM"/>
    <property type="match status" value="1"/>
</dbReference>
<proteinExistence type="predicted"/>
<dbReference type="Gene3D" id="3.80.30.30">
    <property type="match status" value="1"/>
</dbReference>
<feature type="domain" description="Radical SAM core" evidence="4">
    <location>
        <begin position="36"/>
        <end position="287"/>
    </location>
</feature>
<dbReference type="Proteomes" id="UP001068021">
    <property type="component" value="Unassembled WGS sequence"/>
</dbReference>
<dbReference type="GO" id="GO:0003824">
    <property type="term" value="F:catalytic activity"/>
    <property type="evidence" value="ECO:0007669"/>
    <property type="project" value="InterPro"/>
</dbReference>